<keyword evidence="8" id="KW-0472">Membrane</keyword>
<dbReference type="SMART" id="SM00451">
    <property type="entry name" value="ZnF_U1"/>
    <property type="match status" value="1"/>
</dbReference>
<evidence type="ECO:0000256" key="6">
    <source>
        <dbReference type="ARBA" id="ARBA00023242"/>
    </source>
</evidence>
<evidence type="ECO:0000256" key="7">
    <source>
        <dbReference type="SAM" id="MobiDB-lite"/>
    </source>
</evidence>
<feature type="transmembrane region" description="Helical" evidence="8">
    <location>
        <begin position="128"/>
        <end position="150"/>
    </location>
</feature>
<comment type="caution">
    <text evidence="10">The sequence shown here is derived from an EMBL/GenBank/DDBJ whole genome shotgun (WGS) entry which is preliminary data.</text>
</comment>
<dbReference type="AlphaFoldDB" id="Q4TEA5"/>
<dbReference type="InterPro" id="IPR036236">
    <property type="entry name" value="Znf_C2H2_sf"/>
</dbReference>
<dbReference type="SUPFAM" id="SSF57667">
    <property type="entry name" value="beta-beta-alpha zinc fingers"/>
    <property type="match status" value="1"/>
</dbReference>
<keyword evidence="8" id="KW-0812">Transmembrane</keyword>
<evidence type="ECO:0000256" key="5">
    <source>
        <dbReference type="ARBA" id="ARBA00022833"/>
    </source>
</evidence>
<evidence type="ECO:0000256" key="8">
    <source>
        <dbReference type="SAM" id="Phobius"/>
    </source>
</evidence>
<dbReference type="InterPro" id="IPR000690">
    <property type="entry name" value="Matrin/U1-C_Znf_C2H2"/>
</dbReference>
<dbReference type="GO" id="GO:0003676">
    <property type="term" value="F:nucleic acid binding"/>
    <property type="evidence" value="ECO:0007669"/>
    <property type="project" value="InterPro"/>
</dbReference>
<evidence type="ECO:0000259" key="9">
    <source>
        <dbReference type="PROSITE" id="PS50171"/>
    </source>
</evidence>
<dbReference type="EMBL" id="CAAE01005525">
    <property type="protein sequence ID" value="CAF88777.1"/>
    <property type="molecule type" value="Genomic_DNA"/>
</dbReference>
<evidence type="ECO:0000256" key="4">
    <source>
        <dbReference type="ARBA" id="ARBA00022771"/>
    </source>
</evidence>
<dbReference type="Pfam" id="PF12874">
    <property type="entry name" value="zf-met"/>
    <property type="match status" value="1"/>
</dbReference>
<feature type="domain" description="Matrin-type" evidence="9">
    <location>
        <begin position="11"/>
        <end position="41"/>
    </location>
</feature>
<keyword evidence="2" id="KW-0479">Metal-binding</keyword>
<name>Q4TEA5_TETNG</name>
<accession>Q4TEA5</accession>
<evidence type="ECO:0000256" key="1">
    <source>
        <dbReference type="ARBA" id="ARBA00004123"/>
    </source>
</evidence>
<keyword evidence="8" id="KW-1133">Transmembrane helix</keyword>
<dbReference type="OrthoDB" id="1925236at2759"/>
<dbReference type="GO" id="GO:0005634">
    <property type="term" value="C:nucleus"/>
    <property type="evidence" value="ECO:0007669"/>
    <property type="project" value="UniProtKB-SubCell"/>
</dbReference>
<keyword evidence="3" id="KW-0677">Repeat</keyword>
<dbReference type="InterPro" id="IPR013087">
    <property type="entry name" value="Znf_C2H2_type"/>
</dbReference>
<proteinExistence type="predicted"/>
<reference evidence="10" key="1">
    <citation type="journal article" date="2004" name="Nature">
        <title>Genome duplication in the teleost fish Tetraodon nigroviridis reveals the early vertebrate proto-karyotype.</title>
        <authorList>
            <person name="Jaillon O."/>
            <person name="Aury J.-M."/>
            <person name="Brunet F."/>
            <person name="Petit J.-L."/>
            <person name="Stange-Thomann N."/>
            <person name="Mauceli E."/>
            <person name="Bouneau L."/>
            <person name="Fischer C."/>
            <person name="Ozouf-Costaz C."/>
            <person name="Bernot A."/>
            <person name="Nicaud S."/>
            <person name="Jaffe D."/>
            <person name="Fisher S."/>
            <person name="Lutfalla G."/>
            <person name="Dossat C."/>
            <person name="Segurens B."/>
            <person name="Dasilva C."/>
            <person name="Salanoubat M."/>
            <person name="Levy M."/>
            <person name="Boudet N."/>
            <person name="Castellano S."/>
            <person name="Anthouard V."/>
            <person name="Jubin C."/>
            <person name="Castelli V."/>
            <person name="Katinka M."/>
            <person name="Vacherie B."/>
            <person name="Biemont C."/>
            <person name="Skalli Z."/>
            <person name="Cattolico L."/>
            <person name="Poulain J."/>
            <person name="De Berardinis V."/>
            <person name="Cruaud C."/>
            <person name="Duprat S."/>
            <person name="Brottier P."/>
            <person name="Coutanceau J.-P."/>
            <person name="Gouzy J."/>
            <person name="Parra G."/>
            <person name="Lardier G."/>
            <person name="Chapple C."/>
            <person name="McKernan K.J."/>
            <person name="McEwan P."/>
            <person name="Bosak S."/>
            <person name="Kellis M."/>
            <person name="Volff J.-N."/>
            <person name="Guigo R."/>
            <person name="Zody M.C."/>
            <person name="Mesirov J."/>
            <person name="Lindblad-Toh K."/>
            <person name="Birren B."/>
            <person name="Nusbaum C."/>
            <person name="Kahn D."/>
            <person name="Robinson-Rechavi M."/>
            <person name="Laudet V."/>
            <person name="Schachter V."/>
            <person name="Quetier F."/>
            <person name="Saurin W."/>
            <person name="Scarpelli C."/>
            <person name="Wincker P."/>
            <person name="Lander E.S."/>
            <person name="Weissenbach J."/>
            <person name="Roest Crollius H."/>
        </authorList>
    </citation>
    <scope>NUCLEOTIDE SEQUENCE [LARGE SCALE GENOMIC DNA]</scope>
</reference>
<evidence type="ECO:0000313" key="10">
    <source>
        <dbReference type="EMBL" id="CAF88777.1"/>
    </source>
</evidence>
<feature type="region of interest" description="Disordered" evidence="7">
    <location>
        <begin position="68"/>
        <end position="98"/>
    </location>
</feature>
<dbReference type="PANTHER" id="PTHR46144:SF6">
    <property type="entry name" value="C2H2-TYPE DOMAIN-CONTAINING PROTEIN"/>
    <property type="match status" value="1"/>
</dbReference>
<gene>
    <name evidence="10" type="ORF">GSTENG00002347001</name>
</gene>
<keyword evidence="6" id="KW-0539">Nucleus</keyword>
<reference evidence="10" key="2">
    <citation type="submission" date="2004-02" db="EMBL/GenBank/DDBJ databases">
        <authorList>
            <consortium name="Genoscope"/>
            <consortium name="Whitehead Institute Centre for Genome Research"/>
        </authorList>
    </citation>
    <scope>NUCLEOTIDE SEQUENCE</scope>
</reference>
<sequence>ASPRRRRHSERYCQLCNAWFNNPSMAQQHYQGKKHAKNAARAHLLEQLGHTPHTGQEGALRRTTAATFAASGSTRWPSTTPTCRAPGTRTSESDTPLQPLQPLQLQPLQLHSPCRSRKERDVPLTGGWWAGGCVCGWGVCVCVCVCVCVMEQ</sequence>
<dbReference type="InterPro" id="IPR003604">
    <property type="entry name" value="Matrin/U1-like-C_Znf_C2H2"/>
</dbReference>
<keyword evidence="4" id="KW-0863">Zinc-finger</keyword>
<keyword evidence="5" id="KW-0862">Zinc</keyword>
<evidence type="ECO:0000256" key="2">
    <source>
        <dbReference type="ARBA" id="ARBA00022723"/>
    </source>
</evidence>
<dbReference type="GO" id="GO:0008270">
    <property type="term" value="F:zinc ion binding"/>
    <property type="evidence" value="ECO:0007669"/>
    <property type="project" value="UniProtKB-KW"/>
</dbReference>
<dbReference type="PANTHER" id="PTHR46144">
    <property type="entry name" value="ZINC FINGER PROTEIN 385B-LIKE"/>
    <property type="match status" value="1"/>
</dbReference>
<protein>
    <submittedName>
        <fullName evidence="10">(spotted green pufferfish) hypothetical protein</fullName>
    </submittedName>
</protein>
<feature type="non-terminal residue" evidence="10">
    <location>
        <position position="1"/>
    </location>
</feature>
<dbReference type="PROSITE" id="PS00028">
    <property type="entry name" value="ZINC_FINGER_C2H2_1"/>
    <property type="match status" value="1"/>
</dbReference>
<dbReference type="KEGG" id="tng:GSTEN00002347G001"/>
<dbReference type="InterPro" id="IPR051868">
    <property type="entry name" value="ZN346_ZMAT4"/>
</dbReference>
<dbReference type="PROSITE" id="PS50171">
    <property type="entry name" value="ZF_MATRIN"/>
    <property type="match status" value="1"/>
</dbReference>
<feature type="compositionally biased region" description="Polar residues" evidence="7">
    <location>
        <begin position="76"/>
        <end position="95"/>
    </location>
</feature>
<organism evidence="10">
    <name type="scientific">Tetraodon nigroviridis</name>
    <name type="common">Spotted green pufferfish</name>
    <name type="synonym">Chelonodon nigroviridis</name>
    <dbReference type="NCBI Taxonomy" id="99883"/>
    <lineage>
        <taxon>Eukaryota</taxon>
        <taxon>Metazoa</taxon>
        <taxon>Chordata</taxon>
        <taxon>Craniata</taxon>
        <taxon>Vertebrata</taxon>
        <taxon>Euteleostomi</taxon>
        <taxon>Actinopterygii</taxon>
        <taxon>Neopterygii</taxon>
        <taxon>Teleostei</taxon>
        <taxon>Neoteleostei</taxon>
        <taxon>Acanthomorphata</taxon>
        <taxon>Eupercaria</taxon>
        <taxon>Tetraodontiformes</taxon>
        <taxon>Tetradontoidea</taxon>
        <taxon>Tetraodontidae</taxon>
        <taxon>Tetraodon</taxon>
    </lineage>
</organism>
<evidence type="ECO:0000256" key="3">
    <source>
        <dbReference type="ARBA" id="ARBA00022737"/>
    </source>
</evidence>
<comment type="subcellular location">
    <subcellularLocation>
        <location evidence="1">Nucleus</location>
    </subcellularLocation>
</comment>
<dbReference type="Gene3D" id="3.30.160.60">
    <property type="entry name" value="Classic Zinc Finger"/>
    <property type="match status" value="1"/>
</dbReference>